<reference evidence="6" key="1">
    <citation type="journal article" date="2014" name="Front. Microbiol.">
        <title>Isolation, cultivation and genomic analysis of magnetosome biomineralization genes of a new genus of South-seeking magnetotactic cocci within the Alphaproteobacteria.</title>
        <authorList>
            <person name="Morillo V."/>
            <person name="Abreu F."/>
            <person name="Araujo A.C."/>
            <person name="de Almeida L.G."/>
            <person name="Enrich-Prast A."/>
            <person name="Farina M."/>
            <person name="de Vasconcelos A.T."/>
            <person name="Bazylinski D.A."/>
            <person name="Lins U."/>
        </authorList>
    </citation>
    <scope>NUCLEOTIDE SEQUENCE</scope>
    <source>
        <strain evidence="6">IT-1</strain>
    </source>
</reference>
<dbReference type="AlphaFoldDB" id="W0LN75"/>
<keyword evidence="3" id="KW-0479">Metal-binding</keyword>
<dbReference type="GO" id="GO:0005344">
    <property type="term" value="F:oxygen carrier activity"/>
    <property type="evidence" value="ECO:0007669"/>
    <property type="project" value="UniProtKB-KW"/>
</dbReference>
<gene>
    <name evidence="7" type="ORF">MAIT1_02811</name>
    <name evidence="6" type="ORF">MIIT1_02811</name>
</gene>
<organism evidence="6">
    <name type="scientific">Magnetofaba australis IT-1</name>
    <dbReference type="NCBI Taxonomy" id="1434232"/>
    <lineage>
        <taxon>Bacteria</taxon>
        <taxon>Pseudomonadati</taxon>
        <taxon>Pseudomonadota</taxon>
        <taxon>Magnetococcia</taxon>
        <taxon>Magnetococcales</taxon>
        <taxon>Magnetococcaceae</taxon>
        <taxon>Magnetofaba</taxon>
    </lineage>
</organism>
<dbReference type="InterPro" id="IPR016131">
    <property type="entry name" value="Haemerythrin_Fe_BS"/>
</dbReference>
<evidence type="ECO:0000259" key="5">
    <source>
        <dbReference type="Pfam" id="PF01814"/>
    </source>
</evidence>
<feature type="domain" description="Hemerythrin-like" evidence="5">
    <location>
        <begin position="4"/>
        <end position="115"/>
    </location>
</feature>
<comment type="similarity">
    <text evidence="1">Belongs to the hemerythrin family.</text>
</comment>
<sequence>MLDIDVIDLQHAVLFDLIELMQEGESDVEMCINTLGRYTAMHFKFEESLMRSERYVEHPQHLEMHQEFEARSVQFKQELQQAQSPEARATLLNEVLVFVRDWLIKHIDKVDRHLFSDKNLYTLPSE</sequence>
<dbReference type="GO" id="GO:0046872">
    <property type="term" value="F:metal ion binding"/>
    <property type="evidence" value="ECO:0007669"/>
    <property type="project" value="UniProtKB-KW"/>
</dbReference>
<dbReference type="CDD" id="cd12107">
    <property type="entry name" value="Hemerythrin"/>
    <property type="match status" value="1"/>
</dbReference>
<dbReference type="Proteomes" id="UP000194003">
    <property type="component" value="Unassembled WGS sequence"/>
</dbReference>
<protein>
    <submittedName>
        <fullName evidence="6 7">Hemerythrin-like metal-binding protein</fullName>
    </submittedName>
</protein>
<keyword evidence="2" id="KW-0813">Transport</keyword>
<accession>W0LN75</accession>
<dbReference type="Gene3D" id="1.20.120.50">
    <property type="entry name" value="Hemerythrin-like"/>
    <property type="match status" value="1"/>
</dbReference>
<dbReference type="NCBIfam" id="TIGR02481">
    <property type="entry name" value="hemeryth_dom"/>
    <property type="match status" value="1"/>
</dbReference>
<proteinExistence type="inferred from homology"/>
<dbReference type="EMBL" id="KF933436">
    <property type="protein sequence ID" value="AHG23902.1"/>
    <property type="molecule type" value="Genomic_DNA"/>
</dbReference>
<evidence type="ECO:0000256" key="1">
    <source>
        <dbReference type="ARBA" id="ARBA00010587"/>
    </source>
</evidence>
<dbReference type="EMBL" id="LVJN01000004">
    <property type="protein sequence ID" value="OSM08649.1"/>
    <property type="molecule type" value="Genomic_DNA"/>
</dbReference>
<dbReference type="STRING" id="1434232.MAIT1_02811"/>
<evidence type="ECO:0000313" key="6">
    <source>
        <dbReference type="EMBL" id="AHG23902.1"/>
    </source>
</evidence>
<keyword evidence="4" id="KW-0408">Iron</keyword>
<dbReference type="InterPro" id="IPR012827">
    <property type="entry name" value="Hemerythrin_metal-bd"/>
</dbReference>
<dbReference type="InterPro" id="IPR012312">
    <property type="entry name" value="Hemerythrin-like"/>
</dbReference>
<evidence type="ECO:0000256" key="4">
    <source>
        <dbReference type="ARBA" id="ARBA00023004"/>
    </source>
</evidence>
<dbReference type="InterPro" id="IPR050669">
    <property type="entry name" value="Hemerythrin"/>
</dbReference>
<dbReference type="PROSITE" id="PS00550">
    <property type="entry name" value="HEMERYTHRINS"/>
    <property type="match status" value="1"/>
</dbReference>
<dbReference type="InterPro" id="IPR035938">
    <property type="entry name" value="Hemerythrin-like_sf"/>
</dbReference>
<reference evidence="7 8" key="2">
    <citation type="journal article" date="2016" name="BMC Genomics">
        <title>Combined genomic and structural analyses of a cultured magnetotactic bacterium reveals its niche adaptation to a dynamic environment.</title>
        <authorList>
            <person name="Araujo A.C."/>
            <person name="Morillo V."/>
            <person name="Cypriano J."/>
            <person name="Teixeira L.C."/>
            <person name="Leao P."/>
            <person name="Lyra S."/>
            <person name="Almeida L.G."/>
            <person name="Bazylinski D.A."/>
            <person name="Vasconcellos A.T."/>
            <person name="Abreu F."/>
            <person name="Lins U."/>
        </authorList>
    </citation>
    <scope>NUCLEOTIDE SEQUENCE [LARGE SCALE GENOMIC DNA]</scope>
    <source>
        <strain evidence="7 8">IT-1</strain>
    </source>
</reference>
<name>W0LN75_9PROT</name>
<evidence type="ECO:0000256" key="3">
    <source>
        <dbReference type="ARBA" id="ARBA00022723"/>
    </source>
</evidence>
<dbReference type="PANTHER" id="PTHR37164:SF1">
    <property type="entry name" value="BACTERIOHEMERYTHRIN"/>
    <property type="match status" value="1"/>
</dbReference>
<dbReference type="Pfam" id="PF01814">
    <property type="entry name" value="Hemerythrin"/>
    <property type="match status" value="1"/>
</dbReference>
<keyword evidence="2" id="KW-0561">Oxygen transport</keyword>
<dbReference type="PANTHER" id="PTHR37164">
    <property type="entry name" value="BACTERIOHEMERYTHRIN"/>
    <property type="match status" value="1"/>
</dbReference>
<dbReference type="SUPFAM" id="SSF47188">
    <property type="entry name" value="Hemerythrin-like"/>
    <property type="match status" value="1"/>
</dbReference>
<keyword evidence="8" id="KW-1185">Reference proteome</keyword>
<evidence type="ECO:0000256" key="2">
    <source>
        <dbReference type="ARBA" id="ARBA00022621"/>
    </source>
</evidence>
<evidence type="ECO:0000313" key="7">
    <source>
        <dbReference type="EMBL" id="OSM08649.1"/>
    </source>
</evidence>
<evidence type="ECO:0000313" key="8">
    <source>
        <dbReference type="Proteomes" id="UP000194003"/>
    </source>
</evidence>